<gene>
    <name evidence="2" type="ORF">HMPREF1071_02861</name>
</gene>
<comment type="caution">
    <text evidence="2">The sequence shown here is derived from an EMBL/GenBank/DDBJ whole genome shotgun (WGS) entry which is preliminary data.</text>
</comment>
<reference evidence="2 3" key="1">
    <citation type="submission" date="2012-02" db="EMBL/GenBank/DDBJ databases">
        <title>The Genome Sequence of Bacteroides salyersiae CL02T12C01.</title>
        <authorList>
            <consortium name="The Broad Institute Genome Sequencing Platform"/>
            <person name="Earl A."/>
            <person name="Ward D."/>
            <person name="Feldgarden M."/>
            <person name="Gevers D."/>
            <person name="Zitomersky N.L."/>
            <person name="Coyne M.J."/>
            <person name="Comstock L.E."/>
            <person name="Young S.K."/>
            <person name="Zeng Q."/>
            <person name="Gargeya S."/>
            <person name="Fitzgerald M."/>
            <person name="Haas B."/>
            <person name="Abouelleil A."/>
            <person name="Alvarado L."/>
            <person name="Arachchi H.M."/>
            <person name="Berlin A."/>
            <person name="Chapman S.B."/>
            <person name="Gearin G."/>
            <person name="Goldberg J."/>
            <person name="Griggs A."/>
            <person name="Gujja S."/>
            <person name="Hansen M."/>
            <person name="Heiman D."/>
            <person name="Howarth C."/>
            <person name="Larimer J."/>
            <person name="Lui A."/>
            <person name="MacDonald P.J.P."/>
            <person name="McCowen C."/>
            <person name="Montmayeur A."/>
            <person name="Murphy C."/>
            <person name="Neiman D."/>
            <person name="Pearson M."/>
            <person name="Priest M."/>
            <person name="Roberts A."/>
            <person name="Saif S."/>
            <person name="Shea T."/>
            <person name="Sisk P."/>
            <person name="Stolte C."/>
            <person name="Sykes S."/>
            <person name="Wortman J."/>
            <person name="Nusbaum C."/>
            <person name="Birren B."/>
        </authorList>
    </citation>
    <scope>NUCLEOTIDE SEQUENCE [LARGE SCALE GENOMIC DNA]</scope>
    <source>
        <strain evidence="2 3">CL02T12C01</strain>
    </source>
</reference>
<dbReference type="Proteomes" id="UP000005150">
    <property type="component" value="Unassembled WGS sequence"/>
</dbReference>
<evidence type="ECO:0000256" key="1">
    <source>
        <dbReference type="SAM" id="Phobius"/>
    </source>
</evidence>
<proteinExistence type="predicted"/>
<keyword evidence="1" id="KW-0472">Membrane</keyword>
<protein>
    <submittedName>
        <fullName evidence="2">Uncharacterized protein</fullName>
    </submittedName>
</protein>
<dbReference type="PATRIC" id="fig|997887.3.peg.2963"/>
<evidence type="ECO:0000313" key="3">
    <source>
        <dbReference type="Proteomes" id="UP000005150"/>
    </source>
</evidence>
<dbReference type="AlphaFoldDB" id="I8YF70"/>
<name>I8YF70_9BACE</name>
<evidence type="ECO:0000313" key="2">
    <source>
        <dbReference type="EMBL" id="EIY61765.1"/>
    </source>
</evidence>
<accession>I8YF70</accession>
<organism evidence="2 3">
    <name type="scientific">Bacteroides salyersiae CL02T12C01</name>
    <dbReference type="NCBI Taxonomy" id="997887"/>
    <lineage>
        <taxon>Bacteria</taxon>
        <taxon>Pseudomonadati</taxon>
        <taxon>Bacteroidota</taxon>
        <taxon>Bacteroidia</taxon>
        <taxon>Bacteroidales</taxon>
        <taxon>Bacteroidaceae</taxon>
        <taxon>Bacteroides</taxon>
    </lineage>
</organism>
<dbReference type="EMBL" id="AGXV01000033">
    <property type="protein sequence ID" value="EIY61765.1"/>
    <property type="molecule type" value="Genomic_DNA"/>
</dbReference>
<sequence length="38" mass="4424">MMYAYAIKVTPAKHSSIRTTFNIPFLIFISLSFCNYYA</sequence>
<feature type="transmembrane region" description="Helical" evidence="1">
    <location>
        <begin position="20"/>
        <end position="37"/>
    </location>
</feature>
<keyword evidence="1" id="KW-1133">Transmembrane helix</keyword>
<dbReference type="HOGENOM" id="CLU_3324701_0_0_10"/>
<keyword evidence="1" id="KW-0812">Transmembrane</keyword>
<keyword evidence="3" id="KW-1185">Reference proteome</keyword>